<feature type="domain" description="DUF6249" evidence="2">
    <location>
        <begin position="11"/>
        <end position="121"/>
    </location>
</feature>
<evidence type="ECO:0000256" key="1">
    <source>
        <dbReference type="SAM" id="Phobius"/>
    </source>
</evidence>
<keyword evidence="1" id="KW-0812">Transmembrane</keyword>
<evidence type="ECO:0000313" key="4">
    <source>
        <dbReference type="Proteomes" id="UP000192611"/>
    </source>
</evidence>
<organism evidence="3 4">
    <name type="scientific">Candidatus Coatesbacteria bacterium 4484_99</name>
    <dbReference type="NCBI Taxonomy" id="1970774"/>
    <lineage>
        <taxon>Bacteria</taxon>
        <taxon>Candidatus Coatesiibacteriota</taxon>
    </lineage>
</organism>
<protein>
    <recommendedName>
        <fullName evidence="2">DUF6249 domain-containing protein</fullName>
    </recommendedName>
</protein>
<sequence>MEGILAMMIPIAAIVLGIGLGFYGAYLRHRAYVERKNLIEKAIEKGLDPKDLIKELGEMKIDHNWGHRTYEPARYLKTALILMGVGIGLALPLYFAVNPDVAWWSALPFFIGLAHLIYYFLIRNRKKPRPE</sequence>
<dbReference type="Pfam" id="PF19762">
    <property type="entry name" value="DUF6249"/>
    <property type="match status" value="1"/>
</dbReference>
<keyword evidence="1" id="KW-0472">Membrane</keyword>
<evidence type="ECO:0000313" key="3">
    <source>
        <dbReference type="EMBL" id="OQX90999.1"/>
    </source>
</evidence>
<feature type="transmembrane region" description="Helical" evidence="1">
    <location>
        <begin position="101"/>
        <end position="121"/>
    </location>
</feature>
<feature type="transmembrane region" description="Helical" evidence="1">
    <location>
        <begin position="6"/>
        <end position="26"/>
    </location>
</feature>
<dbReference type="EMBL" id="NATQ01000016">
    <property type="protein sequence ID" value="OQX90999.1"/>
    <property type="molecule type" value="Genomic_DNA"/>
</dbReference>
<dbReference type="AlphaFoldDB" id="A0A1W9S2E4"/>
<dbReference type="Proteomes" id="UP000192611">
    <property type="component" value="Unassembled WGS sequence"/>
</dbReference>
<proteinExistence type="predicted"/>
<evidence type="ECO:0000259" key="2">
    <source>
        <dbReference type="Pfam" id="PF19762"/>
    </source>
</evidence>
<feature type="transmembrane region" description="Helical" evidence="1">
    <location>
        <begin position="75"/>
        <end position="95"/>
    </location>
</feature>
<reference evidence="4" key="1">
    <citation type="submission" date="2017-03" db="EMBL/GenBank/DDBJ databases">
        <title>Novel pathways for hydrocarbon cycling and metabolic interdependencies in hydrothermal sediment communities.</title>
        <authorList>
            <person name="Dombrowski N."/>
            <person name="Seitz K."/>
            <person name="Teske A."/>
            <person name="Baker B."/>
        </authorList>
    </citation>
    <scope>NUCLEOTIDE SEQUENCE [LARGE SCALE GENOMIC DNA]</scope>
</reference>
<keyword evidence="1" id="KW-1133">Transmembrane helix</keyword>
<comment type="caution">
    <text evidence="3">The sequence shown here is derived from an EMBL/GenBank/DDBJ whole genome shotgun (WGS) entry which is preliminary data.</text>
</comment>
<dbReference type="InterPro" id="IPR046216">
    <property type="entry name" value="DUF6249"/>
</dbReference>
<gene>
    <name evidence="3" type="ORF">B6D57_01285</name>
</gene>
<name>A0A1W9S2E4_9BACT</name>
<accession>A0A1W9S2E4</accession>